<dbReference type="EMBL" id="JBJQOH010000007">
    <property type="protein sequence ID" value="KAL3678918.1"/>
    <property type="molecule type" value="Genomic_DNA"/>
</dbReference>
<evidence type="ECO:0000313" key="1">
    <source>
        <dbReference type="EMBL" id="KAL3678918.1"/>
    </source>
</evidence>
<reference evidence="1 2" key="1">
    <citation type="submission" date="2024-09" db="EMBL/GenBank/DDBJ databases">
        <title>Chromosome-scale assembly of Riccia sorocarpa.</title>
        <authorList>
            <person name="Paukszto L."/>
        </authorList>
    </citation>
    <scope>NUCLEOTIDE SEQUENCE [LARGE SCALE GENOMIC DNA]</scope>
    <source>
        <strain evidence="1">LP-2024</strain>
        <tissue evidence="1">Aerial parts of the thallus</tissue>
    </source>
</reference>
<gene>
    <name evidence="1" type="ORF">R1sor_021874</name>
</gene>
<keyword evidence="2" id="KW-1185">Reference proteome</keyword>
<accession>A0ABD3GIA2</accession>
<name>A0ABD3GIA2_9MARC</name>
<protein>
    <submittedName>
        <fullName evidence="1">Uncharacterized protein</fullName>
    </submittedName>
</protein>
<dbReference type="AlphaFoldDB" id="A0ABD3GIA2"/>
<dbReference type="Proteomes" id="UP001633002">
    <property type="component" value="Unassembled WGS sequence"/>
</dbReference>
<proteinExistence type="predicted"/>
<sequence length="291" mass="33350">MKNWFTTHKKHHKKRRLAEITESVVNNPLAGDAGDNPGEPHCNPSEVQVGDEEQFVDETITTQECVFSTKKFGRTCVQEEQFDLKLDITSAPVTSTNGNDLGERVKIHAYSYSLTVEEDVIHIDKQLRNSVEPFAIRALHQKVIHFSIPVGVGVTTQIVQEFPFVMFEVKVESLLSDYPLSRWYSWQAPFVNQVLREGLRVRVPAVFLLMHDEEGLCDKSLAVFDKSMGFQLPAHGRLDSPKIFDTTKLQFTTRSRTSSEKVNLSHHIIDNLFQSKFSNRLYRFKFDVLHV</sequence>
<organism evidence="1 2">
    <name type="scientific">Riccia sorocarpa</name>
    <dbReference type="NCBI Taxonomy" id="122646"/>
    <lineage>
        <taxon>Eukaryota</taxon>
        <taxon>Viridiplantae</taxon>
        <taxon>Streptophyta</taxon>
        <taxon>Embryophyta</taxon>
        <taxon>Marchantiophyta</taxon>
        <taxon>Marchantiopsida</taxon>
        <taxon>Marchantiidae</taxon>
        <taxon>Marchantiales</taxon>
        <taxon>Ricciaceae</taxon>
        <taxon>Riccia</taxon>
    </lineage>
</organism>
<evidence type="ECO:0000313" key="2">
    <source>
        <dbReference type="Proteomes" id="UP001633002"/>
    </source>
</evidence>
<comment type="caution">
    <text evidence="1">The sequence shown here is derived from an EMBL/GenBank/DDBJ whole genome shotgun (WGS) entry which is preliminary data.</text>
</comment>